<dbReference type="Proteomes" id="UP000092460">
    <property type="component" value="Unassembled WGS sequence"/>
</dbReference>
<keyword evidence="2" id="KW-1185">Reference proteome</keyword>
<reference evidence="1" key="2">
    <citation type="submission" date="2020-05" db="UniProtKB">
        <authorList>
            <consortium name="EnsemblMetazoa"/>
        </authorList>
    </citation>
    <scope>IDENTIFICATION</scope>
    <source>
        <strain evidence="1">IAEA</strain>
    </source>
</reference>
<dbReference type="EnsemblMetazoa" id="GPPI005573-RA">
    <property type="protein sequence ID" value="GPPI005573-PA"/>
    <property type="gene ID" value="GPPI005573"/>
</dbReference>
<reference evidence="2" key="1">
    <citation type="submission" date="2015-01" db="EMBL/GenBank/DDBJ databases">
        <authorList>
            <person name="Aksoy S."/>
            <person name="Warren W."/>
            <person name="Wilson R.K."/>
        </authorList>
    </citation>
    <scope>NUCLEOTIDE SEQUENCE [LARGE SCALE GENOMIC DNA]</scope>
    <source>
        <strain evidence="2">IAEA</strain>
    </source>
</reference>
<dbReference type="VEuPathDB" id="VectorBase:GPPI005573"/>
<sequence>RRKKNKFQHTLKKIEAYECAIYVRINSSRSSSSNTNAAQQNDLSNINHFDDLAMTTNSQSNSMKCNALQGNAIQCNENVSASMYMRIVCS</sequence>
<proteinExistence type="predicted"/>
<evidence type="ECO:0000313" key="1">
    <source>
        <dbReference type="EnsemblMetazoa" id="GPPI005573-PA"/>
    </source>
</evidence>
<evidence type="ECO:0000313" key="2">
    <source>
        <dbReference type="Proteomes" id="UP000092460"/>
    </source>
</evidence>
<accession>A0A1B0AR81</accession>
<organism evidence="1 2">
    <name type="scientific">Glossina palpalis gambiensis</name>
    <dbReference type="NCBI Taxonomy" id="67801"/>
    <lineage>
        <taxon>Eukaryota</taxon>
        <taxon>Metazoa</taxon>
        <taxon>Ecdysozoa</taxon>
        <taxon>Arthropoda</taxon>
        <taxon>Hexapoda</taxon>
        <taxon>Insecta</taxon>
        <taxon>Pterygota</taxon>
        <taxon>Neoptera</taxon>
        <taxon>Endopterygota</taxon>
        <taxon>Diptera</taxon>
        <taxon>Brachycera</taxon>
        <taxon>Muscomorpha</taxon>
        <taxon>Hippoboscoidea</taxon>
        <taxon>Glossinidae</taxon>
        <taxon>Glossina</taxon>
    </lineage>
</organism>
<protein>
    <submittedName>
        <fullName evidence="1">Uncharacterized protein</fullName>
    </submittedName>
</protein>
<dbReference type="AlphaFoldDB" id="A0A1B0AR81"/>
<name>A0A1B0AR81_9MUSC</name>
<dbReference type="EMBL" id="JXJN01002277">
    <property type="status" value="NOT_ANNOTATED_CDS"/>
    <property type="molecule type" value="Genomic_DNA"/>
</dbReference>